<gene>
    <name evidence="2" type="ORF">N4R40_06150</name>
</gene>
<evidence type="ECO:0000313" key="3">
    <source>
        <dbReference type="Proteomes" id="UP001300496"/>
    </source>
</evidence>
<name>A0ABT2PBY6_9MICO</name>
<dbReference type="Proteomes" id="UP001300496">
    <property type="component" value="Unassembled WGS sequence"/>
</dbReference>
<protein>
    <submittedName>
        <fullName evidence="2">Uncharacterized protein</fullName>
    </submittedName>
</protein>
<accession>A0ABT2PBY6</accession>
<dbReference type="EMBL" id="JAODOR010000007">
    <property type="protein sequence ID" value="MCT9001944.1"/>
    <property type="molecule type" value="Genomic_DNA"/>
</dbReference>
<evidence type="ECO:0000313" key="2">
    <source>
        <dbReference type="EMBL" id="MCT9001944.1"/>
    </source>
</evidence>
<reference evidence="2 3" key="1">
    <citation type="journal article" date="2024" name="Int. J. Syst. Evol. Microbiol.">
        <title>Microbacterium memoriense sp. nov., a member of the Actinomycetota from marine beach sediment of the north coast of Portugal.</title>
        <authorList>
            <person name="Santos J.D.N.D."/>
            <person name="Klimek D."/>
            <person name="Calusinska M."/>
            <person name="Lobo-da-Cunha A."/>
            <person name="Catita J."/>
            <person name="Goncalves H."/>
            <person name="Gonzalez I."/>
            <person name="Lage O.M."/>
        </authorList>
    </citation>
    <scope>NUCLEOTIDE SEQUENCE [LARGE SCALE GENOMIC DNA]</scope>
    <source>
        <strain evidence="2 3">PMIC_1C1B</strain>
    </source>
</reference>
<dbReference type="RefSeq" id="WP_261606495.1">
    <property type="nucleotide sequence ID" value="NZ_JAODOR010000007.1"/>
</dbReference>
<organism evidence="2 3">
    <name type="scientific">Microbacterium memoriense</name>
    <dbReference type="NCBI Taxonomy" id="2978350"/>
    <lineage>
        <taxon>Bacteria</taxon>
        <taxon>Bacillati</taxon>
        <taxon>Actinomycetota</taxon>
        <taxon>Actinomycetes</taxon>
        <taxon>Micrococcales</taxon>
        <taxon>Microbacteriaceae</taxon>
        <taxon>Microbacterium</taxon>
    </lineage>
</organism>
<sequence length="286" mass="28627">MARRSALGRAAGAAALTAIAVAAVALAVLAIQHGRPPASAATARPVPTFEIESPSPTPTPTPTPSAPTADRFLSVGAAAAWRATSGACDGTSPVIEWSGDDGLTWTDVTPEGIGAVRSLTSFGGVNATAVVDAASACDTVALSSFTSGAYWQTYDNLFAAASYLTADPGQVVVAGDAIAAPCSTPRNLRVDGTIALLCEDVAYARSGTEWNQLATGVVALAVDPAGVVTAARTDACAGIELTRYDGQAGGTPACLTVADPAAPLAIDLDQGEVVAWSGDEVARLSR</sequence>
<feature type="compositionally biased region" description="Pro residues" evidence="1">
    <location>
        <begin position="55"/>
        <end position="65"/>
    </location>
</feature>
<keyword evidence="3" id="KW-1185">Reference proteome</keyword>
<proteinExistence type="predicted"/>
<evidence type="ECO:0000256" key="1">
    <source>
        <dbReference type="SAM" id="MobiDB-lite"/>
    </source>
</evidence>
<feature type="region of interest" description="Disordered" evidence="1">
    <location>
        <begin position="37"/>
        <end position="69"/>
    </location>
</feature>
<comment type="caution">
    <text evidence="2">The sequence shown here is derived from an EMBL/GenBank/DDBJ whole genome shotgun (WGS) entry which is preliminary data.</text>
</comment>